<feature type="transmembrane region" description="Helical" evidence="7">
    <location>
        <begin position="738"/>
        <end position="756"/>
    </location>
</feature>
<keyword evidence="5 7" id="KW-0472">Membrane</keyword>
<keyword evidence="3 7" id="KW-0812">Transmembrane</keyword>
<dbReference type="Pfam" id="PF01594">
    <property type="entry name" value="AI-2E_transport"/>
    <property type="match status" value="1"/>
</dbReference>
<evidence type="ECO:0000256" key="5">
    <source>
        <dbReference type="ARBA" id="ARBA00023136"/>
    </source>
</evidence>
<name>A0ABP1S1U8_9HEXA</name>
<keyword evidence="4 7" id="KW-1133">Transmembrane helix</keyword>
<keyword evidence="9" id="KW-1185">Reference proteome</keyword>
<feature type="transmembrane region" description="Helical" evidence="7">
    <location>
        <begin position="155"/>
        <end position="175"/>
    </location>
</feature>
<feature type="region of interest" description="Disordered" evidence="6">
    <location>
        <begin position="234"/>
        <end position="260"/>
    </location>
</feature>
<protein>
    <recommendedName>
        <fullName evidence="10">Transmembrane protein</fullName>
    </recommendedName>
</protein>
<dbReference type="Proteomes" id="UP001642540">
    <property type="component" value="Unassembled WGS sequence"/>
</dbReference>
<organism evidence="8 9">
    <name type="scientific">Orchesella dallaii</name>
    <dbReference type="NCBI Taxonomy" id="48710"/>
    <lineage>
        <taxon>Eukaryota</taxon>
        <taxon>Metazoa</taxon>
        <taxon>Ecdysozoa</taxon>
        <taxon>Arthropoda</taxon>
        <taxon>Hexapoda</taxon>
        <taxon>Collembola</taxon>
        <taxon>Entomobryomorpha</taxon>
        <taxon>Entomobryoidea</taxon>
        <taxon>Orchesellidae</taxon>
        <taxon>Orchesellinae</taxon>
        <taxon>Orchesella</taxon>
    </lineage>
</organism>
<evidence type="ECO:0000256" key="1">
    <source>
        <dbReference type="ARBA" id="ARBA00004141"/>
    </source>
</evidence>
<comment type="caution">
    <text evidence="8">The sequence shown here is derived from an EMBL/GenBank/DDBJ whole genome shotgun (WGS) entry which is preliminary data.</text>
</comment>
<dbReference type="InterPro" id="IPR002549">
    <property type="entry name" value="AI-2E-like"/>
</dbReference>
<reference evidence="8 9" key="1">
    <citation type="submission" date="2024-08" db="EMBL/GenBank/DDBJ databases">
        <authorList>
            <person name="Cucini C."/>
            <person name="Frati F."/>
        </authorList>
    </citation>
    <scope>NUCLEOTIDE SEQUENCE [LARGE SCALE GENOMIC DNA]</scope>
</reference>
<gene>
    <name evidence="8" type="ORF">ODALV1_LOCUS28604</name>
</gene>
<feature type="transmembrane region" description="Helical" evidence="7">
    <location>
        <begin position="208"/>
        <end position="230"/>
    </location>
</feature>
<comment type="subcellular location">
    <subcellularLocation>
        <location evidence="1">Membrane</location>
        <topology evidence="1">Multi-pass membrane protein</topology>
    </subcellularLocation>
</comment>
<feature type="transmembrane region" description="Helical" evidence="7">
    <location>
        <begin position="899"/>
        <end position="921"/>
    </location>
</feature>
<dbReference type="EMBL" id="CAXLJM020000146">
    <property type="protein sequence ID" value="CAL8141171.1"/>
    <property type="molecule type" value="Genomic_DNA"/>
</dbReference>
<proteinExistence type="inferred from homology"/>
<feature type="transmembrane region" description="Helical" evidence="7">
    <location>
        <begin position="267"/>
        <end position="283"/>
    </location>
</feature>
<feature type="region of interest" description="Disordered" evidence="6">
    <location>
        <begin position="1"/>
        <end position="20"/>
    </location>
</feature>
<feature type="transmembrane region" description="Helical" evidence="7">
    <location>
        <begin position="64"/>
        <end position="86"/>
    </location>
</feature>
<dbReference type="PANTHER" id="PTHR21716">
    <property type="entry name" value="TRANSMEMBRANE PROTEIN"/>
    <property type="match status" value="1"/>
</dbReference>
<feature type="compositionally biased region" description="Basic and acidic residues" evidence="6">
    <location>
        <begin position="398"/>
        <end position="421"/>
    </location>
</feature>
<feature type="transmembrane region" description="Helical" evidence="7">
    <location>
        <begin position="289"/>
        <end position="308"/>
    </location>
</feature>
<feature type="region of interest" description="Disordered" evidence="6">
    <location>
        <begin position="387"/>
        <end position="434"/>
    </location>
</feature>
<evidence type="ECO:0000313" key="9">
    <source>
        <dbReference type="Proteomes" id="UP001642540"/>
    </source>
</evidence>
<feature type="transmembrane region" description="Helical" evidence="7">
    <location>
        <begin position="182"/>
        <end position="202"/>
    </location>
</feature>
<sequence>MGIRKLTKMENPLGPSSMEPDHALGLGSIGARRRATLSLSDLRTPLVENIMSMLPSGHDKAFKYALYNVVALLLAAVCITALWAAYCILEPFCKPLMWALLVGSVIHPVKDRLVRFAREWLCIVKESPTPLSLQLAFIPFRTVDSVSESIGSKVFYWWKWIAGGAGGFFFTYMIYYNPPERLGNFLLWLIIFMVQSLLWTASWINGKFVLAISMLYLGSVLHFVFGRNFLPQPEGPAREPPKSTDQPDQTPQPPHVVSNEDSNHDRLMVRVISMTTWTVWFVYTCRLLPYPLLFIFLLSIGTGIVIYLKKRSALRDTVPPVIAKYVALSILGKSKQSSRGVSRKSSIQFKDRQNTLATPSPIINEFSTPKQSENVLLSGRQVTSPATIKNEPTNISQPKEDESTKERDSNTRSEILGRDSDETLLSPVGSTTSEDEVDGILDSNKFMYGVLCACLVVQVWNRLWLVHLLPIPVIYFGLKRLGLSFGISEYFKKTVTEPFIDFYSDKNGPSRDLFPGPIRVLFRVIYEADRKFISVFESYLDMVATIIILVTVVVVSVIILIFAATQFYAEGDHLVRVGANVINSTVSKYPEISKMLPEGWESLTDSLIGNAYHYGRDYIKTMIRDSVSEKDPERAEEMEKQVIELWDRIYLSWNRTWGSLDNLDEEARGLEWNDIVKTSQGVTDWFDTSMLVSYMKSNIGGMRAVLESLWTVVIGNVSLAVSAVTAVLSVLFGGGTAILNLIINLVVFFTALFYLLSASTSVYKPVELFNNWFPGDGKHSMSFVAAIEESVSGVFSATLKMSAFYGMWTWLVHTLFQVNIVFVPSFFAAVFAAVPLLMPYWAAFPAVLELWLIQGQWTKALFMLVAQMLPMSCVDAQIYSEIHSGGHPYLTALAVAGGIFYFGFQGAILGPVVLCSLFVAVKMGSSYMKEGTALEFQ</sequence>
<feature type="transmembrane region" description="Helical" evidence="7">
    <location>
        <begin position="826"/>
        <end position="848"/>
    </location>
</feature>
<accession>A0ABP1S1U8</accession>
<evidence type="ECO:0000313" key="8">
    <source>
        <dbReference type="EMBL" id="CAL8141171.1"/>
    </source>
</evidence>
<feature type="transmembrane region" description="Helical" evidence="7">
    <location>
        <begin position="709"/>
        <end position="732"/>
    </location>
</feature>
<feature type="transmembrane region" description="Helical" evidence="7">
    <location>
        <begin position="542"/>
        <end position="564"/>
    </location>
</feature>
<evidence type="ECO:0000256" key="7">
    <source>
        <dbReference type="SAM" id="Phobius"/>
    </source>
</evidence>
<dbReference type="PANTHER" id="PTHR21716:SF4">
    <property type="entry name" value="TRANSMEMBRANE PROTEIN 245"/>
    <property type="match status" value="1"/>
</dbReference>
<evidence type="ECO:0000256" key="4">
    <source>
        <dbReference type="ARBA" id="ARBA00022989"/>
    </source>
</evidence>
<evidence type="ECO:0000256" key="2">
    <source>
        <dbReference type="ARBA" id="ARBA00009773"/>
    </source>
</evidence>
<evidence type="ECO:0000256" key="6">
    <source>
        <dbReference type="SAM" id="MobiDB-lite"/>
    </source>
</evidence>
<evidence type="ECO:0008006" key="10">
    <source>
        <dbReference type="Google" id="ProtNLM"/>
    </source>
</evidence>
<feature type="compositionally biased region" description="Polar residues" evidence="6">
    <location>
        <begin position="387"/>
        <end position="397"/>
    </location>
</feature>
<comment type="similarity">
    <text evidence="2">Belongs to the autoinducer-2 exporter (AI-2E) (TC 2.A.86) family.</text>
</comment>
<feature type="transmembrane region" description="Helical" evidence="7">
    <location>
        <begin position="802"/>
        <end position="820"/>
    </location>
</feature>
<evidence type="ECO:0000256" key="3">
    <source>
        <dbReference type="ARBA" id="ARBA00022692"/>
    </source>
</evidence>